<dbReference type="RefSeq" id="WP_284137583.1">
    <property type="nucleotide sequence ID" value="NZ_JASJUT010000005.1"/>
</dbReference>
<reference evidence="2 3" key="1">
    <citation type="submission" date="2023-05" db="EMBL/GenBank/DDBJ databases">
        <title>Pseudoalteromonas ardens sp. nov., Pseudoalteromonas obscura sp. nov., and Pseudoalteromonas umbrosa sp. nov., isolated from the coral Montipora capitata.</title>
        <authorList>
            <person name="Thomas E.M."/>
            <person name="Smith E.M."/>
            <person name="Papke E."/>
            <person name="Shlafstein M.D."/>
            <person name="Oline D.K."/>
            <person name="Videau P."/>
            <person name="Saw J.H."/>
            <person name="Strangman W.K."/>
            <person name="Ushijima B."/>
        </authorList>
    </citation>
    <scope>NUCLEOTIDE SEQUENCE [LARGE SCALE GENOMIC DNA]</scope>
    <source>
        <strain evidence="2 3">P94</strain>
    </source>
</reference>
<proteinExistence type="predicted"/>
<dbReference type="EMBL" id="JASJUT010000005">
    <property type="protein sequence ID" value="MDK2596170.1"/>
    <property type="molecule type" value="Genomic_DNA"/>
</dbReference>
<evidence type="ECO:0000313" key="2">
    <source>
        <dbReference type="EMBL" id="MDK2596170.1"/>
    </source>
</evidence>
<name>A0ABT7EM88_9GAMM</name>
<gene>
    <name evidence="2" type="ORF">QNM18_14000</name>
</gene>
<keyword evidence="3" id="KW-1185">Reference proteome</keyword>
<dbReference type="Proteomes" id="UP001231915">
    <property type="component" value="Unassembled WGS sequence"/>
</dbReference>
<evidence type="ECO:0000256" key="1">
    <source>
        <dbReference type="SAM" id="SignalP"/>
    </source>
</evidence>
<sequence>MKKIISATLIVASTYSATGFAQSHAIDVDKMLEQTFELIQNNENQAALSNLNWLAKHGTAHDPRFHNTFLDVVQHLWLNFAYSYAPAWKSYDKVYRSAKQALIAAPQNCSAFDIALSFGNLPHNATDHITHLENTEQQFPATWQRCWTAQASSKAIEFISEPLITAYVGDLSDHFKIHIVDQLNAVYRDCDDLPTETLVWECRDAYKLQLTSASAMYREAAMILHDDVSEAGQIGGHTISLMLQWQAHDNR</sequence>
<organism evidence="2 3">
    <name type="scientific">Pseudoalteromonas obscura</name>
    <dbReference type="NCBI Taxonomy" id="3048491"/>
    <lineage>
        <taxon>Bacteria</taxon>
        <taxon>Pseudomonadati</taxon>
        <taxon>Pseudomonadota</taxon>
        <taxon>Gammaproteobacteria</taxon>
        <taxon>Alteromonadales</taxon>
        <taxon>Pseudoalteromonadaceae</taxon>
        <taxon>Pseudoalteromonas</taxon>
    </lineage>
</organism>
<comment type="caution">
    <text evidence="2">The sequence shown here is derived from an EMBL/GenBank/DDBJ whole genome shotgun (WGS) entry which is preliminary data.</text>
</comment>
<protein>
    <submittedName>
        <fullName evidence="2">Uncharacterized protein</fullName>
    </submittedName>
</protein>
<feature type="chain" id="PRO_5046627017" evidence="1">
    <location>
        <begin position="22"/>
        <end position="251"/>
    </location>
</feature>
<keyword evidence="1" id="KW-0732">Signal</keyword>
<feature type="signal peptide" evidence="1">
    <location>
        <begin position="1"/>
        <end position="21"/>
    </location>
</feature>
<accession>A0ABT7EM88</accession>
<evidence type="ECO:0000313" key="3">
    <source>
        <dbReference type="Proteomes" id="UP001231915"/>
    </source>
</evidence>